<dbReference type="EMBL" id="RJUF01000175">
    <property type="protein sequence ID" value="MCP9764666.1"/>
    <property type="molecule type" value="Genomic_DNA"/>
</dbReference>
<feature type="chain" id="PRO_5042224083" evidence="2">
    <location>
        <begin position="20"/>
        <end position="137"/>
    </location>
</feature>
<dbReference type="Proteomes" id="UP001204144">
    <property type="component" value="Unassembled WGS sequence"/>
</dbReference>
<feature type="transmembrane region" description="Helical" evidence="1">
    <location>
        <begin position="86"/>
        <end position="104"/>
    </location>
</feature>
<organism evidence="3 4">
    <name type="scientific">Lacihabitans soyangensis</name>
    <dbReference type="NCBI Taxonomy" id="869394"/>
    <lineage>
        <taxon>Bacteria</taxon>
        <taxon>Pseudomonadati</taxon>
        <taxon>Bacteroidota</taxon>
        <taxon>Cytophagia</taxon>
        <taxon>Cytophagales</taxon>
        <taxon>Leadbetterellaceae</taxon>
        <taxon>Lacihabitans</taxon>
    </lineage>
</organism>
<proteinExistence type="predicted"/>
<evidence type="ECO:0000313" key="4">
    <source>
        <dbReference type="Proteomes" id="UP001204144"/>
    </source>
</evidence>
<reference evidence="3 4" key="1">
    <citation type="submission" date="2018-11" db="EMBL/GenBank/DDBJ databases">
        <title>Novel bacteria species description.</title>
        <authorList>
            <person name="Han J.-H."/>
        </authorList>
    </citation>
    <scope>NUCLEOTIDE SEQUENCE [LARGE SCALE GENOMIC DNA]</scope>
    <source>
        <strain evidence="3 4">KCTC23259</strain>
    </source>
</reference>
<accession>A0AAE3H5Z5</accession>
<dbReference type="AlphaFoldDB" id="A0AAE3H5Z5"/>
<feature type="transmembrane region" description="Helical" evidence="1">
    <location>
        <begin position="116"/>
        <end position="136"/>
    </location>
</feature>
<evidence type="ECO:0000256" key="1">
    <source>
        <dbReference type="SAM" id="Phobius"/>
    </source>
</evidence>
<comment type="caution">
    <text evidence="3">The sequence shown here is derived from an EMBL/GenBank/DDBJ whole genome shotgun (WGS) entry which is preliminary data.</text>
</comment>
<dbReference type="RefSeq" id="WP_255038358.1">
    <property type="nucleotide sequence ID" value="NZ_RJUF01000175.1"/>
</dbReference>
<keyword evidence="1" id="KW-0812">Transmembrane</keyword>
<protein>
    <submittedName>
        <fullName evidence="3">Uncharacterized protein</fullName>
    </submittedName>
</protein>
<name>A0AAE3H5Z5_9BACT</name>
<feature type="signal peptide" evidence="2">
    <location>
        <begin position="1"/>
        <end position="19"/>
    </location>
</feature>
<evidence type="ECO:0000256" key="2">
    <source>
        <dbReference type="SAM" id="SignalP"/>
    </source>
</evidence>
<evidence type="ECO:0000313" key="3">
    <source>
        <dbReference type="EMBL" id="MCP9764666.1"/>
    </source>
</evidence>
<keyword evidence="1" id="KW-0472">Membrane</keyword>
<sequence>MKRVVLSLIVTFTFSSLWANTEFEKTISDKEFEKIQKIEAFIEANPEVTLAELQKSNSELLSNVELLDETSTTNLNAVKDMPLLGGFWWGCCLGVIGLALVYFITDNDRDQVKKAFIGCLIATLFLGIGGLINPFGW</sequence>
<keyword evidence="1" id="KW-1133">Transmembrane helix</keyword>
<keyword evidence="4" id="KW-1185">Reference proteome</keyword>
<gene>
    <name evidence="3" type="ORF">EGI31_17140</name>
</gene>
<keyword evidence="2" id="KW-0732">Signal</keyword>